<comment type="caution">
    <text evidence="5">The sequence shown here is derived from an EMBL/GenBank/DDBJ whole genome shotgun (WGS) entry which is preliminary data.</text>
</comment>
<feature type="repeat" description="ANK" evidence="3">
    <location>
        <begin position="683"/>
        <end position="711"/>
    </location>
</feature>
<dbReference type="SMART" id="SM00248">
    <property type="entry name" value="ANK"/>
    <property type="match status" value="4"/>
</dbReference>
<evidence type="ECO:0000256" key="3">
    <source>
        <dbReference type="PROSITE-ProRule" id="PRU00023"/>
    </source>
</evidence>
<evidence type="ECO:0000256" key="1">
    <source>
        <dbReference type="ARBA" id="ARBA00022737"/>
    </source>
</evidence>
<organism evidence="5 6">
    <name type="scientific">Aspergillus pseudoustus</name>
    <dbReference type="NCBI Taxonomy" id="1810923"/>
    <lineage>
        <taxon>Eukaryota</taxon>
        <taxon>Fungi</taxon>
        <taxon>Dikarya</taxon>
        <taxon>Ascomycota</taxon>
        <taxon>Pezizomycotina</taxon>
        <taxon>Eurotiomycetes</taxon>
        <taxon>Eurotiomycetidae</taxon>
        <taxon>Eurotiales</taxon>
        <taxon>Aspergillaceae</taxon>
        <taxon>Aspergillus</taxon>
        <taxon>Aspergillus subgen. Nidulantes</taxon>
    </lineage>
</organism>
<feature type="region of interest" description="Disordered" evidence="4">
    <location>
        <begin position="220"/>
        <end position="291"/>
    </location>
</feature>
<dbReference type="Gene3D" id="1.25.40.20">
    <property type="entry name" value="Ankyrin repeat-containing domain"/>
    <property type="match status" value="1"/>
</dbReference>
<keyword evidence="1" id="KW-0677">Repeat</keyword>
<dbReference type="PANTHER" id="PTHR24171:SF9">
    <property type="entry name" value="ANKYRIN REPEAT DOMAIN-CONTAINING PROTEIN 39"/>
    <property type="match status" value="1"/>
</dbReference>
<accession>A0ABR4JVU4</accession>
<reference evidence="5 6" key="1">
    <citation type="submission" date="2024-07" db="EMBL/GenBank/DDBJ databases">
        <title>Section-level genome sequencing and comparative genomics of Aspergillus sections Usti and Cavernicolus.</title>
        <authorList>
            <consortium name="Lawrence Berkeley National Laboratory"/>
            <person name="Nybo J.L."/>
            <person name="Vesth T.C."/>
            <person name="Theobald S."/>
            <person name="Frisvad J.C."/>
            <person name="Larsen T.O."/>
            <person name="Kjaerboelling I."/>
            <person name="Rothschild-Mancinelli K."/>
            <person name="Lyhne E.K."/>
            <person name="Kogle M.E."/>
            <person name="Barry K."/>
            <person name="Clum A."/>
            <person name="Na H."/>
            <person name="Ledsgaard L."/>
            <person name="Lin J."/>
            <person name="Lipzen A."/>
            <person name="Kuo A."/>
            <person name="Riley R."/>
            <person name="Mondo S."/>
            <person name="Labutti K."/>
            <person name="Haridas S."/>
            <person name="Pangalinan J."/>
            <person name="Salamov A.A."/>
            <person name="Simmons B.A."/>
            <person name="Magnuson J.K."/>
            <person name="Chen J."/>
            <person name="Drula E."/>
            <person name="Henrissat B."/>
            <person name="Wiebenga A."/>
            <person name="Lubbers R.J."/>
            <person name="Gomes A.C."/>
            <person name="Makela M.R."/>
            <person name="Stajich J."/>
            <person name="Grigoriev I.V."/>
            <person name="Mortensen U.H."/>
            <person name="De Vries R.P."/>
            <person name="Baker S.E."/>
            <person name="Andersen M.R."/>
        </authorList>
    </citation>
    <scope>NUCLEOTIDE SEQUENCE [LARGE SCALE GENOMIC DNA]</scope>
    <source>
        <strain evidence="5 6">CBS 123904</strain>
    </source>
</reference>
<keyword evidence="2 3" id="KW-0040">ANK repeat</keyword>
<proteinExistence type="predicted"/>
<dbReference type="Proteomes" id="UP001610446">
    <property type="component" value="Unassembled WGS sequence"/>
</dbReference>
<gene>
    <name evidence="5" type="ORF">BJY01DRAFT_248356</name>
</gene>
<evidence type="ECO:0008006" key="7">
    <source>
        <dbReference type="Google" id="ProtNLM"/>
    </source>
</evidence>
<evidence type="ECO:0000313" key="5">
    <source>
        <dbReference type="EMBL" id="KAL2844114.1"/>
    </source>
</evidence>
<dbReference type="InterPro" id="IPR036770">
    <property type="entry name" value="Ankyrin_rpt-contain_sf"/>
</dbReference>
<name>A0ABR4JVU4_9EURO</name>
<dbReference type="PANTHER" id="PTHR24171">
    <property type="entry name" value="ANKYRIN REPEAT DOMAIN-CONTAINING PROTEIN 39-RELATED"/>
    <property type="match status" value="1"/>
</dbReference>
<protein>
    <recommendedName>
        <fullName evidence="7">Ankyrin repeat-containing domain protein</fullName>
    </recommendedName>
</protein>
<dbReference type="SUPFAM" id="SSF48403">
    <property type="entry name" value="Ankyrin repeat"/>
    <property type="match status" value="1"/>
</dbReference>
<evidence type="ECO:0000313" key="6">
    <source>
        <dbReference type="Proteomes" id="UP001610446"/>
    </source>
</evidence>
<dbReference type="PRINTS" id="PR01415">
    <property type="entry name" value="ANKYRIN"/>
</dbReference>
<dbReference type="EMBL" id="JBFXLU010000084">
    <property type="protein sequence ID" value="KAL2844114.1"/>
    <property type="molecule type" value="Genomic_DNA"/>
</dbReference>
<dbReference type="InterPro" id="IPR002110">
    <property type="entry name" value="Ankyrin_rpt"/>
</dbReference>
<sequence>MDAEPSIAKLAVAVIQNCTNVLHAAYTNRKPGDDKGLQFLLDDVRKLAEVASVITPFWALNPAVRISFEFTKVLKYMRIVLTDCSEILARLELLLAAQAGEESPLGSRSFDFRLLRWKVQAFTQIVGLANGNDEDAFFPRSKIRRYLGLEQGPNDDGFRNIDKLREDAGWFQVATDQVDDRGETGVMLLVEILETDQHFTHIRDLVWATESYILALDRDKSDSGRGSLAAATRPVDHPLKEAPLPGYRPEGAAVKSAQTDDGTDHHLPTSAISKQGAPIGNAATADTEPDKFTPGDCAQNLFAPDAPAPIVVSAPSVTWAFKPAGSIVHSSVNGKFPNDSAVKAKRAPDTPSAASLKTEDERVGYLRQLITNNEQHEKDSDSLHSLICSFSLSVPAKLTVAERLYTTGKPDSTTRLLQLPLSEFPSDPIVRARLNHVLAKGYFAVGNIDRAIDNCKLSQIARKKALGHHHPLFLESTELLIHLFRATDRITGNATLRQFKPYQEEFLEQIDDLEVAFTMSKEDALGSMIELFATLEHEDSNPARSLLERLGHFTTWDFAVDVLGFGNRTSLLTILADINDYDRLMLLAIRGNVTPNLPPGRTRPVLDALLRSAALAGNKERVTLLLEIGADIEANRSGLKHSRELGPGYDSMTPLHLAANMNHIAVVQALVKHGANKEARDFGNNTPLMLADQNGHTDVVELLLENGAGID</sequence>
<dbReference type="PROSITE" id="PS50088">
    <property type="entry name" value="ANK_REPEAT"/>
    <property type="match status" value="2"/>
</dbReference>
<evidence type="ECO:0000256" key="2">
    <source>
        <dbReference type="ARBA" id="ARBA00023043"/>
    </source>
</evidence>
<keyword evidence="6" id="KW-1185">Reference proteome</keyword>
<dbReference type="PROSITE" id="PS50297">
    <property type="entry name" value="ANK_REP_REGION"/>
    <property type="match status" value="2"/>
</dbReference>
<evidence type="ECO:0000256" key="4">
    <source>
        <dbReference type="SAM" id="MobiDB-lite"/>
    </source>
</evidence>
<feature type="repeat" description="ANK" evidence="3">
    <location>
        <begin position="650"/>
        <end position="682"/>
    </location>
</feature>
<dbReference type="Pfam" id="PF12796">
    <property type="entry name" value="Ank_2"/>
    <property type="match status" value="1"/>
</dbReference>